<dbReference type="PANTHER" id="PTHR43108:SF6">
    <property type="entry name" value="N-SULPHOGLUCOSAMINE SULPHOHYDROLASE"/>
    <property type="match status" value="1"/>
</dbReference>
<keyword evidence="8" id="KW-1185">Reference proteome</keyword>
<dbReference type="InterPro" id="IPR024607">
    <property type="entry name" value="Sulfatase_CS"/>
</dbReference>
<dbReference type="PROSITE" id="PS00149">
    <property type="entry name" value="SULFATASE_2"/>
    <property type="match status" value="1"/>
</dbReference>
<feature type="domain" description="Sulfatase N-terminal" evidence="5">
    <location>
        <begin position="37"/>
        <end position="391"/>
    </location>
</feature>
<dbReference type="CDD" id="cd16031">
    <property type="entry name" value="G6S_like"/>
    <property type="match status" value="1"/>
</dbReference>
<keyword evidence="3" id="KW-0378">Hydrolase</keyword>
<evidence type="ECO:0000256" key="1">
    <source>
        <dbReference type="ARBA" id="ARBA00008779"/>
    </source>
</evidence>
<dbReference type="InterPro" id="IPR032506">
    <property type="entry name" value="SGSH_C"/>
</dbReference>
<dbReference type="Gene3D" id="3.40.720.10">
    <property type="entry name" value="Alkaline Phosphatase, subunit A"/>
    <property type="match status" value="1"/>
</dbReference>
<dbReference type="InterPro" id="IPR017850">
    <property type="entry name" value="Alkaline_phosphatase_core_sf"/>
</dbReference>
<evidence type="ECO:0000313" key="7">
    <source>
        <dbReference type="EMBL" id="MDN5215532.1"/>
    </source>
</evidence>
<dbReference type="SUPFAM" id="SSF53649">
    <property type="entry name" value="Alkaline phosphatase-like"/>
    <property type="match status" value="1"/>
</dbReference>
<dbReference type="EMBL" id="JAUJEB010000006">
    <property type="protein sequence ID" value="MDN5215532.1"/>
    <property type="molecule type" value="Genomic_DNA"/>
</dbReference>
<organism evidence="7 8">
    <name type="scientific">Agaribacillus aureus</name>
    <dbReference type="NCBI Taxonomy" id="3051825"/>
    <lineage>
        <taxon>Bacteria</taxon>
        <taxon>Pseudomonadati</taxon>
        <taxon>Bacteroidota</taxon>
        <taxon>Cytophagia</taxon>
        <taxon>Cytophagales</taxon>
        <taxon>Splendidivirgaceae</taxon>
        <taxon>Agaribacillus</taxon>
    </lineage>
</organism>
<dbReference type="RefSeq" id="WP_346760861.1">
    <property type="nucleotide sequence ID" value="NZ_JAUJEB010000006.1"/>
</dbReference>
<dbReference type="Pfam" id="PF00884">
    <property type="entry name" value="Sulfatase"/>
    <property type="match status" value="1"/>
</dbReference>
<dbReference type="InterPro" id="IPR000917">
    <property type="entry name" value="Sulfatase_N"/>
</dbReference>
<sequence>MNQRKTNKNKIGLLLLVLLPAINLISCKNQKDPSAKPNIIFIMTDDHAAHATGVYKSRLSALNPTPNIDQLAREGMLFTNCFVTNSICTPSRATILTGQYSQRNGVLDLWSKFDSTRQFLPQEMKKLGYETAMIGKWHLGVEPSAFDYYKVLPVQGKYFDPEFREMGQGEWPDNIVKYQGHSSTVVTDQAMDWLKQRKNNNDPFFLMYHFKAPHDMFQFDPKYANYLHDTKIPEPANMYSQPNWGSEATRGKNDSLLSIIGSSISTRHANRSYADIFRVDTTLSGDQTTSAAYQEYLKRYLRCVKGVDDNLGRFFQFLKQQGLWENTIIVYTSDQGMMLGEHDFEDKRWMYEESMRMPLIIRYPELIRPDTQSDLLVNNTDFAPTLLELAGGKAPAYMQGKSMQEILKGKEPENWRNATYYRYWMHMVHHDIPAHFGIRTKKYKLIFFYGRYHNLEKEGSLSMYWNDEEHSNKVLPTPVAWELYDLEQDPEEVNNIYNDPAMSAVVSKLKTELARQRKELGEEDENYPHLDRIIKEHWND</sequence>
<dbReference type="Pfam" id="PF16347">
    <property type="entry name" value="SGSH_C"/>
    <property type="match status" value="1"/>
</dbReference>
<reference evidence="7" key="1">
    <citation type="submission" date="2023-06" db="EMBL/GenBank/DDBJ databases">
        <title>Genomic of Agaribacillus aureum.</title>
        <authorList>
            <person name="Wang G."/>
        </authorList>
    </citation>
    <scope>NUCLEOTIDE SEQUENCE</scope>
    <source>
        <strain evidence="7">BMA12</strain>
    </source>
</reference>
<feature type="domain" description="N-sulphoglucosamine sulphohydrolase C-terminal" evidence="6">
    <location>
        <begin position="480"/>
        <end position="518"/>
    </location>
</feature>
<proteinExistence type="inferred from homology"/>
<evidence type="ECO:0000259" key="6">
    <source>
        <dbReference type="Pfam" id="PF16347"/>
    </source>
</evidence>
<evidence type="ECO:0000256" key="2">
    <source>
        <dbReference type="ARBA" id="ARBA00022729"/>
    </source>
</evidence>
<name>A0ABT8LCM6_9BACT</name>
<evidence type="ECO:0000259" key="5">
    <source>
        <dbReference type="Pfam" id="PF00884"/>
    </source>
</evidence>
<evidence type="ECO:0000256" key="4">
    <source>
        <dbReference type="ARBA" id="ARBA00023180"/>
    </source>
</evidence>
<evidence type="ECO:0000313" key="8">
    <source>
        <dbReference type="Proteomes" id="UP001172083"/>
    </source>
</evidence>
<keyword evidence="2" id="KW-0732">Signal</keyword>
<dbReference type="PANTHER" id="PTHR43108">
    <property type="entry name" value="N-ACETYLGLUCOSAMINE-6-SULFATASE FAMILY MEMBER"/>
    <property type="match status" value="1"/>
</dbReference>
<dbReference type="Proteomes" id="UP001172083">
    <property type="component" value="Unassembled WGS sequence"/>
</dbReference>
<keyword evidence="4" id="KW-0325">Glycoprotein</keyword>
<dbReference type="PROSITE" id="PS00523">
    <property type="entry name" value="SULFATASE_1"/>
    <property type="match status" value="1"/>
</dbReference>
<evidence type="ECO:0000256" key="3">
    <source>
        <dbReference type="ARBA" id="ARBA00022801"/>
    </source>
</evidence>
<accession>A0ABT8LCM6</accession>
<protein>
    <submittedName>
        <fullName evidence="7">Sulfatase</fullName>
    </submittedName>
</protein>
<comment type="similarity">
    <text evidence="1">Belongs to the sulfatase family.</text>
</comment>
<comment type="caution">
    <text evidence="7">The sequence shown here is derived from an EMBL/GenBank/DDBJ whole genome shotgun (WGS) entry which is preliminary data.</text>
</comment>
<gene>
    <name evidence="7" type="ORF">QQ020_25870</name>
</gene>